<sequence>MLAIGTQFHTISAILATFPSLIPHIWLFCHVSAIVAYSLLPVISDVIAQGALETISDCCGIDIPLFLLLPSPGLMVVFFWNHSQHRRQDDLLSHTTPAQTSAEQRSWSTRELRNRTTSPTPRLRHDTLCDHPRMSIVVHPGPHKSPILAERNLEVLIAGFNLTGVQRNHQVSDLTAELAAARHTIASMTARTAALREEKDDALTRANTLENAKESWKMREKALLATIEDLEAYPTRFDDMRLQARLQETERMLAHEIALRASAEDELTRYRDVAQAQLEELRASEKENTRCVNEQAIEIAMLKAQLLAMQQFNLAALGTKPRRTVSTFPKFWKKRRDVKVDLGISSSTSSRTITYTLKR</sequence>
<feature type="coiled-coil region" evidence="1">
    <location>
        <begin position="246"/>
        <end position="287"/>
    </location>
</feature>
<feature type="region of interest" description="Disordered" evidence="2">
    <location>
        <begin position="90"/>
        <end position="126"/>
    </location>
</feature>
<accession>A0A4Q9PKK3</accession>
<evidence type="ECO:0000313" key="4">
    <source>
        <dbReference type="EMBL" id="TBU54635.1"/>
    </source>
</evidence>
<keyword evidence="3" id="KW-1133">Transmembrane helix</keyword>
<organism evidence="4 5">
    <name type="scientific">Dichomitus squalens</name>
    <dbReference type="NCBI Taxonomy" id="114155"/>
    <lineage>
        <taxon>Eukaryota</taxon>
        <taxon>Fungi</taxon>
        <taxon>Dikarya</taxon>
        <taxon>Basidiomycota</taxon>
        <taxon>Agaricomycotina</taxon>
        <taxon>Agaricomycetes</taxon>
        <taxon>Polyporales</taxon>
        <taxon>Polyporaceae</taxon>
        <taxon>Dichomitus</taxon>
    </lineage>
</organism>
<feature type="transmembrane region" description="Helical" evidence="3">
    <location>
        <begin position="25"/>
        <end position="47"/>
    </location>
</feature>
<gene>
    <name evidence="4" type="ORF">BD310DRAFT_64211</name>
</gene>
<evidence type="ECO:0000313" key="5">
    <source>
        <dbReference type="Proteomes" id="UP000292082"/>
    </source>
</evidence>
<feature type="transmembrane region" description="Helical" evidence="3">
    <location>
        <begin position="59"/>
        <end position="80"/>
    </location>
</feature>
<evidence type="ECO:0000256" key="3">
    <source>
        <dbReference type="SAM" id="Phobius"/>
    </source>
</evidence>
<proteinExistence type="predicted"/>
<dbReference type="AlphaFoldDB" id="A0A4Q9PKK3"/>
<feature type="compositionally biased region" description="Polar residues" evidence="2">
    <location>
        <begin position="93"/>
        <end position="107"/>
    </location>
</feature>
<dbReference type="Proteomes" id="UP000292082">
    <property type="component" value="Unassembled WGS sequence"/>
</dbReference>
<keyword evidence="3" id="KW-0812">Transmembrane</keyword>
<keyword evidence="3" id="KW-0472">Membrane</keyword>
<name>A0A4Q9PKK3_9APHY</name>
<evidence type="ECO:0000256" key="1">
    <source>
        <dbReference type="SAM" id="Coils"/>
    </source>
</evidence>
<reference evidence="4 5" key="1">
    <citation type="submission" date="2019-01" db="EMBL/GenBank/DDBJ databases">
        <title>Draft genome sequences of three monokaryotic isolates of the white-rot basidiomycete fungus Dichomitus squalens.</title>
        <authorList>
            <consortium name="DOE Joint Genome Institute"/>
            <person name="Lopez S.C."/>
            <person name="Andreopoulos B."/>
            <person name="Pangilinan J."/>
            <person name="Lipzen A."/>
            <person name="Riley R."/>
            <person name="Ahrendt S."/>
            <person name="Ng V."/>
            <person name="Barry K."/>
            <person name="Daum C."/>
            <person name="Grigoriev I.V."/>
            <person name="Hilden K.S."/>
            <person name="Makela M.R."/>
            <person name="de Vries R.P."/>
        </authorList>
    </citation>
    <scope>NUCLEOTIDE SEQUENCE [LARGE SCALE GENOMIC DNA]</scope>
    <source>
        <strain evidence="4 5">CBS 464.89</strain>
    </source>
</reference>
<protein>
    <submittedName>
        <fullName evidence="4">Uncharacterized protein</fullName>
    </submittedName>
</protein>
<dbReference type="EMBL" id="ML145184">
    <property type="protein sequence ID" value="TBU54635.1"/>
    <property type="molecule type" value="Genomic_DNA"/>
</dbReference>
<keyword evidence="1" id="KW-0175">Coiled coil</keyword>
<evidence type="ECO:0000256" key="2">
    <source>
        <dbReference type="SAM" id="MobiDB-lite"/>
    </source>
</evidence>
<keyword evidence="5" id="KW-1185">Reference proteome</keyword>